<dbReference type="PANTHER" id="PTHR43790">
    <property type="entry name" value="CARBOHYDRATE TRANSPORT ATP-BINDING PROTEIN MG119-RELATED"/>
    <property type="match status" value="1"/>
</dbReference>
<dbReference type="PANTHER" id="PTHR43790:SF3">
    <property type="entry name" value="D-ALLOSE IMPORT ATP-BINDING PROTEIN ALSA-RELATED"/>
    <property type="match status" value="1"/>
</dbReference>
<name>A0A117N578_RHILI</name>
<accession>A0A117N578</accession>
<keyword evidence="5" id="KW-1278">Translocase</keyword>
<evidence type="ECO:0000313" key="8">
    <source>
        <dbReference type="EMBL" id="KUM28968.1"/>
    </source>
</evidence>
<keyword evidence="2" id="KW-1003">Cell membrane</keyword>
<dbReference type="Gene3D" id="3.40.50.300">
    <property type="entry name" value="P-loop containing nucleotide triphosphate hydrolases"/>
    <property type="match status" value="1"/>
</dbReference>
<dbReference type="InterPro" id="IPR050107">
    <property type="entry name" value="ABC_carbohydrate_import_ATPase"/>
</dbReference>
<evidence type="ECO:0000256" key="5">
    <source>
        <dbReference type="ARBA" id="ARBA00022967"/>
    </source>
</evidence>
<keyword evidence="6" id="KW-0472">Membrane</keyword>
<gene>
    <name evidence="8" type="ORF">AU467_01605</name>
</gene>
<dbReference type="AlphaFoldDB" id="A0A117N578"/>
<dbReference type="EMBL" id="LPWA01000001">
    <property type="protein sequence ID" value="KUM28968.1"/>
    <property type="molecule type" value="Genomic_DNA"/>
</dbReference>
<evidence type="ECO:0000256" key="3">
    <source>
        <dbReference type="ARBA" id="ARBA00022741"/>
    </source>
</evidence>
<proteinExistence type="predicted"/>
<evidence type="ECO:0000256" key="1">
    <source>
        <dbReference type="ARBA" id="ARBA00022448"/>
    </source>
</evidence>
<evidence type="ECO:0000256" key="6">
    <source>
        <dbReference type="ARBA" id="ARBA00023136"/>
    </source>
</evidence>
<evidence type="ECO:0000256" key="4">
    <source>
        <dbReference type="ARBA" id="ARBA00022840"/>
    </source>
</evidence>
<dbReference type="InterPro" id="IPR003439">
    <property type="entry name" value="ABC_transporter-like_ATP-bd"/>
</dbReference>
<evidence type="ECO:0000313" key="9">
    <source>
        <dbReference type="Proteomes" id="UP000053176"/>
    </source>
</evidence>
<dbReference type="Pfam" id="PF00005">
    <property type="entry name" value="ABC_tran"/>
    <property type="match status" value="1"/>
</dbReference>
<dbReference type="Proteomes" id="UP000053176">
    <property type="component" value="Unassembled WGS sequence"/>
</dbReference>
<comment type="caution">
    <text evidence="8">The sequence shown here is derived from an EMBL/GenBank/DDBJ whole genome shotgun (WGS) entry which is preliminary data.</text>
</comment>
<evidence type="ECO:0000256" key="2">
    <source>
        <dbReference type="ARBA" id="ARBA00022475"/>
    </source>
</evidence>
<dbReference type="GO" id="GO:0005524">
    <property type="term" value="F:ATP binding"/>
    <property type="evidence" value="ECO:0007669"/>
    <property type="project" value="UniProtKB-KW"/>
</dbReference>
<keyword evidence="4" id="KW-0067">ATP-binding</keyword>
<evidence type="ECO:0000259" key="7">
    <source>
        <dbReference type="Pfam" id="PF00005"/>
    </source>
</evidence>
<dbReference type="GO" id="GO:0016887">
    <property type="term" value="F:ATP hydrolysis activity"/>
    <property type="evidence" value="ECO:0007669"/>
    <property type="project" value="InterPro"/>
</dbReference>
<feature type="domain" description="ABC transporter" evidence="7">
    <location>
        <begin position="2"/>
        <end position="127"/>
    </location>
</feature>
<keyword evidence="1" id="KW-0813">Transport</keyword>
<dbReference type="SUPFAM" id="SSF52540">
    <property type="entry name" value="P-loop containing nucleoside triphosphate hydrolases"/>
    <property type="match status" value="1"/>
</dbReference>
<keyword evidence="3" id="KW-0547">Nucleotide-binding</keyword>
<sequence length="185" mass="19854">MRALGGLLPVEAGSVLVGGRQVRLGSPGRSLESGIAYLTHDRIGEGLVGTMSVTENLNLGNWPRSLGWLVSGTGMNRRMREARGAMDIVMGGGGQEIGELSGGNQQKVLLGRLLERKPKLLLLDEPTVGVDVAAKEQIHRLVDDATKNGVSVLLLAQDPEEMQRLVDRVVIFSKAVSRARSRAPR</sequence>
<protein>
    <recommendedName>
        <fullName evidence="7">ABC transporter domain-containing protein</fullName>
    </recommendedName>
</protein>
<dbReference type="InterPro" id="IPR027417">
    <property type="entry name" value="P-loop_NTPase"/>
</dbReference>
<organism evidence="8 9">
    <name type="scientific">Rhizobium loti</name>
    <name type="common">Mesorhizobium loti</name>
    <dbReference type="NCBI Taxonomy" id="381"/>
    <lineage>
        <taxon>Bacteria</taxon>
        <taxon>Pseudomonadati</taxon>
        <taxon>Pseudomonadota</taxon>
        <taxon>Alphaproteobacteria</taxon>
        <taxon>Hyphomicrobiales</taxon>
        <taxon>Phyllobacteriaceae</taxon>
        <taxon>Mesorhizobium</taxon>
    </lineage>
</organism>
<reference evidence="8 9" key="1">
    <citation type="submission" date="2015-12" db="EMBL/GenBank/DDBJ databases">
        <title>Draft genome sequence of Mesorhizobium sp. UFLA 01-765, a multitolerant efficient symbiont and plant-growth promoting strain isolated from Zn-mining soil using Leucaena leucocephala as a trap plant.</title>
        <authorList>
            <person name="Rangel W.M."/>
            <person name="Thijs S."/>
            <person name="Longatti S.M."/>
            <person name="Moreira F.M."/>
            <person name="Weyens N."/>
            <person name="Vangronsveld J."/>
            <person name="Van Hamme J.D."/>
            <person name="Bottos E.M."/>
            <person name="Rineau F."/>
        </authorList>
    </citation>
    <scope>NUCLEOTIDE SEQUENCE [LARGE SCALE GENOMIC DNA]</scope>
    <source>
        <strain evidence="8 9">UFLA 01-765</strain>
    </source>
</reference>